<evidence type="ECO:0000313" key="2">
    <source>
        <dbReference type="EMBL" id="CAH0991907.1"/>
    </source>
</evidence>
<evidence type="ECO:0008006" key="4">
    <source>
        <dbReference type="Google" id="ProtNLM"/>
    </source>
</evidence>
<organism evidence="2 3">
    <name type="scientific">Sinobacterium norvegicum</name>
    <dbReference type="NCBI Taxonomy" id="1641715"/>
    <lineage>
        <taxon>Bacteria</taxon>
        <taxon>Pseudomonadati</taxon>
        <taxon>Pseudomonadota</taxon>
        <taxon>Gammaproteobacteria</taxon>
        <taxon>Cellvibrionales</taxon>
        <taxon>Spongiibacteraceae</taxon>
        <taxon>Sinobacterium</taxon>
    </lineage>
</organism>
<dbReference type="EMBL" id="CAKLPX010000002">
    <property type="protein sequence ID" value="CAH0991907.1"/>
    <property type="molecule type" value="Genomic_DNA"/>
</dbReference>
<keyword evidence="1" id="KW-0472">Membrane</keyword>
<keyword evidence="1" id="KW-1133">Transmembrane helix</keyword>
<accession>A0ABN8EHS1</accession>
<gene>
    <name evidence="2" type="ORF">SIN8267_02022</name>
</gene>
<protein>
    <recommendedName>
        <fullName evidence="4">DUF1145 domain-containing protein</fullName>
    </recommendedName>
</protein>
<evidence type="ECO:0000256" key="1">
    <source>
        <dbReference type="SAM" id="Phobius"/>
    </source>
</evidence>
<name>A0ABN8EHS1_9GAMM</name>
<reference evidence="2" key="1">
    <citation type="submission" date="2021-12" db="EMBL/GenBank/DDBJ databases">
        <authorList>
            <person name="Rodrigo-Torres L."/>
            <person name="Arahal R. D."/>
            <person name="Lucena T."/>
        </authorList>
    </citation>
    <scope>NUCLEOTIDE SEQUENCE</scope>
    <source>
        <strain evidence="2">CECT 8267</strain>
    </source>
</reference>
<evidence type="ECO:0000313" key="3">
    <source>
        <dbReference type="Proteomes" id="UP000838100"/>
    </source>
</evidence>
<keyword evidence="1" id="KW-0812">Transmembrane</keyword>
<proteinExistence type="predicted"/>
<sequence>MIVGKLLLLALWATLGLNWIALQLSPEFAYITLHYIGLVLIAAHIFEFFYFFPKIWATDKPLKNGVMVLIFGVLQVMGLKQKSSAGQ</sequence>
<comment type="caution">
    <text evidence="2">The sequence shown here is derived from an EMBL/GenBank/DDBJ whole genome shotgun (WGS) entry which is preliminary data.</text>
</comment>
<dbReference type="RefSeq" id="WP_237444606.1">
    <property type="nucleotide sequence ID" value="NZ_CAKLPX010000002.1"/>
</dbReference>
<keyword evidence="3" id="KW-1185">Reference proteome</keyword>
<feature type="transmembrane region" description="Helical" evidence="1">
    <location>
        <begin position="64"/>
        <end position="81"/>
    </location>
</feature>
<feature type="transmembrane region" description="Helical" evidence="1">
    <location>
        <begin position="33"/>
        <end position="52"/>
    </location>
</feature>
<dbReference type="Proteomes" id="UP000838100">
    <property type="component" value="Unassembled WGS sequence"/>
</dbReference>